<sequence>MFQNLNLPKNPQLVKPIEDSTKRKANIGAGTENRNSIN</sequence>
<proteinExistence type="predicted"/>
<evidence type="ECO:0000313" key="2">
    <source>
        <dbReference type="EMBL" id="SHF76423.1"/>
    </source>
</evidence>
<name>A0A1M5EAY7_9FLAO</name>
<dbReference type="EMBL" id="FQVQ01000018">
    <property type="protein sequence ID" value="SHF76423.1"/>
    <property type="molecule type" value="Genomic_DNA"/>
</dbReference>
<dbReference type="STRING" id="1124188.SAMN05444377_11840"/>
<organism evidence="2 3">
    <name type="scientific">Flavobacterium fontis</name>
    <dbReference type="NCBI Taxonomy" id="1124188"/>
    <lineage>
        <taxon>Bacteria</taxon>
        <taxon>Pseudomonadati</taxon>
        <taxon>Bacteroidota</taxon>
        <taxon>Flavobacteriia</taxon>
        <taxon>Flavobacteriales</taxon>
        <taxon>Flavobacteriaceae</taxon>
        <taxon>Flavobacterium</taxon>
    </lineage>
</organism>
<dbReference type="AlphaFoldDB" id="A0A1M5EAY7"/>
<dbReference type="Proteomes" id="UP000184147">
    <property type="component" value="Unassembled WGS sequence"/>
</dbReference>
<evidence type="ECO:0000256" key="1">
    <source>
        <dbReference type="SAM" id="MobiDB-lite"/>
    </source>
</evidence>
<protein>
    <submittedName>
        <fullName evidence="2">Uncharacterized protein</fullName>
    </submittedName>
</protein>
<reference evidence="2 3" key="1">
    <citation type="submission" date="2016-11" db="EMBL/GenBank/DDBJ databases">
        <authorList>
            <person name="Jaros S."/>
            <person name="Januszkiewicz K."/>
            <person name="Wedrychowicz H."/>
        </authorList>
    </citation>
    <scope>NUCLEOTIDE SEQUENCE [LARGE SCALE GENOMIC DNA]</scope>
    <source>
        <strain evidence="2 3">DSM 25660</strain>
    </source>
</reference>
<gene>
    <name evidence="2" type="ORF">SAMN05444377_11840</name>
</gene>
<evidence type="ECO:0000313" key="3">
    <source>
        <dbReference type="Proteomes" id="UP000184147"/>
    </source>
</evidence>
<keyword evidence="3" id="KW-1185">Reference proteome</keyword>
<accession>A0A1M5EAY7</accession>
<feature type="region of interest" description="Disordered" evidence="1">
    <location>
        <begin position="1"/>
        <end position="38"/>
    </location>
</feature>